<dbReference type="AlphaFoldDB" id="A0A512DMG5"/>
<feature type="compositionally biased region" description="Polar residues" evidence="4">
    <location>
        <begin position="408"/>
        <end position="420"/>
    </location>
</feature>
<evidence type="ECO:0000259" key="5">
    <source>
        <dbReference type="Pfam" id="PF13458"/>
    </source>
</evidence>
<evidence type="ECO:0000256" key="1">
    <source>
        <dbReference type="ARBA" id="ARBA00010062"/>
    </source>
</evidence>
<feature type="region of interest" description="Disordered" evidence="4">
    <location>
        <begin position="392"/>
        <end position="420"/>
    </location>
</feature>
<dbReference type="OrthoDB" id="5450279at2"/>
<reference evidence="6 7" key="1">
    <citation type="submission" date="2019-07" db="EMBL/GenBank/DDBJ databases">
        <title>Whole genome shotgun sequence of Skermanella aerolata NBRC 106429.</title>
        <authorList>
            <person name="Hosoyama A."/>
            <person name="Uohara A."/>
            <person name="Ohji S."/>
            <person name="Ichikawa N."/>
        </authorList>
    </citation>
    <scope>NUCLEOTIDE SEQUENCE [LARGE SCALE GENOMIC DNA]</scope>
    <source>
        <strain evidence="6 7">NBRC 106429</strain>
    </source>
</reference>
<keyword evidence="3" id="KW-0029">Amino-acid transport</keyword>
<dbReference type="GO" id="GO:0006865">
    <property type="term" value="P:amino acid transport"/>
    <property type="evidence" value="ECO:0007669"/>
    <property type="project" value="UniProtKB-KW"/>
</dbReference>
<evidence type="ECO:0000256" key="2">
    <source>
        <dbReference type="ARBA" id="ARBA00022729"/>
    </source>
</evidence>
<dbReference type="InterPro" id="IPR028082">
    <property type="entry name" value="Peripla_BP_I"/>
</dbReference>
<dbReference type="RefSeq" id="WP_044426515.1">
    <property type="nucleotide sequence ID" value="NZ_BJYZ01000007.1"/>
</dbReference>
<evidence type="ECO:0000256" key="3">
    <source>
        <dbReference type="ARBA" id="ARBA00022970"/>
    </source>
</evidence>
<comment type="similarity">
    <text evidence="1">Belongs to the leucine-binding protein family.</text>
</comment>
<keyword evidence="3" id="KW-0813">Transport</keyword>
<evidence type="ECO:0000256" key="4">
    <source>
        <dbReference type="SAM" id="MobiDB-lite"/>
    </source>
</evidence>
<dbReference type="PANTHER" id="PTHR30483">
    <property type="entry name" value="LEUCINE-SPECIFIC-BINDING PROTEIN"/>
    <property type="match status" value="1"/>
</dbReference>
<dbReference type="Pfam" id="PF13458">
    <property type="entry name" value="Peripla_BP_6"/>
    <property type="match status" value="1"/>
</dbReference>
<protein>
    <submittedName>
        <fullName evidence="6">ABC transporter substrate-binding protein</fullName>
    </submittedName>
</protein>
<dbReference type="PROSITE" id="PS51318">
    <property type="entry name" value="TAT"/>
    <property type="match status" value="1"/>
</dbReference>
<dbReference type="InterPro" id="IPR006311">
    <property type="entry name" value="TAT_signal"/>
</dbReference>
<dbReference type="InterPro" id="IPR028081">
    <property type="entry name" value="Leu-bd"/>
</dbReference>
<dbReference type="InterPro" id="IPR051010">
    <property type="entry name" value="BCAA_transport"/>
</dbReference>
<organism evidence="6 7">
    <name type="scientific">Skermanella aerolata</name>
    <dbReference type="NCBI Taxonomy" id="393310"/>
    <lineage>
        <taxon>Bacteria</taxon>
        <taxon>Pseudomonadati</taxon>
        <taxon>Pseudomonadota</taxon>
        <taxon>Alphaproteobacteria</taxon>
        <taxon>Rhodospirillales</taxon>
        <taxon>Azospirillaceae</taxon>
        <taxon>Skermanella</taxon>
    </lineage>
</organism>
<accession>A0A512DMG5</accession>
<keyword evidence="7" id="KW-1185">Reference proteome</keyword>
<dbReference type="Gene3D" id="3.40.50.2300">
    <property type="match status" value="2"/>
</dbReference>
<name>A0A512DMG5_9PROT</name>
<dbReference type="SUPFAM" id="SSF53822">
    <property type="entry name" value="Periplasmic binding protein-like I"/>
    <property type="match status" value="1"/>
</dbReference>
<keyword evidence="2" id="KW-0732">Signal</keyword>
<gene>
    <name evidence="6" type="ORF">SAE02_17960</name>
</gene>
<dbReference type="PANTHER" id="PTHR30483:SF6">
    <property type="entry name" value="PERIPLASMIC BINDING PROTEIN OF ABC TRANSPORTER FOR NATURAL AMINO ACIDS"/>
    <property type="match status" value="1"/>
</dbReference>
<dbReference type="EMBL" id="BJYZ01000007">
    <property type="protein sequence ID" value="GEO37648.1"/>
    <property type="molecule type" value="Genomic_DNA"/>
</dbReference>
<sequence length="420" mass="45429">MIYAKGPAKGLTRRAILKGSAGAAALATIGAPAIVQAQSDVIRIGHLTPRTGFLGPLGEYGVMGVTLATEEINAAGGVLGRKIELLAEDSVNPSTASTKADRMIGRDQVIAILGEISSASGLAISQVAGREKKPFIQTGCNSDELRGKSCNRYMFHIEGANTMYINAVGDSLRREGLVKDKKWFGLTADYAYGHDLLAVSRRYAERNGADFSQNELVPTDSTDFSPFILKIRRARPDVVVSNLAGNQITNFIKQYKEYGLEYPLAGGGFDTAAAWGAGPEAFAGIWPAIWHHTLDTPSAKAFTAAFTKRWGKPPENQAWGDYLGMKILARAIEETKSTEGDAIVQHLESGAKFDVLKGREGYFRSWDHQLMNEMYSIRPKPRDKQADQWDMLLLGDPVPGPGDDLESIATSRSDSACSLG</sequence>
<comment type="caution">
    <text evidence="6">The sequence shown here is derived from an EMBL/GenBank/DDBJ whole genome shotgun (WGS) entry which is preliminary data.</text>
</comment>
<dbReference type="Proteomes" id="UP000321523">
    <property type="component" value="Unassembled WGS sequence"/>
</dbReference>
<evidence type="ECO:0000313" key="7">
    <source>
        <dbReference type="Proteomes" id="UP000321523"/>
    </source>
</evidence>
<proteinExistence type="inferred from homology"/>
<feature type="domain" description="Leucine-binding protein" evidence="5">
    <location>
        <begin position="42"/>
        <end position="378"/>
    </location>
</feature>
<evidence type="ECO:0000313" key="6">
    <source>
        <dbReference type="EMBL" id="GEO37648.1"/>
    </source>
</evidence>